<name>A0A444VM43_9FLAO</name>
<protein>
    <recommendedName>
        <fullName evidence="6">DUF4974 domain-containing protein</fullName>
    </recommendedName>
</protein>
<keyword evidence="1" id="KW-0812">Transmembrane</keyword>
<comment type="caution">
    <text evidence="4">The sequence shown here is derived from an EMBL/GenBank/DDBJ whole genome shotgun (WGS) entry which is preliminary data.</text>
</comment>
<dbReference type="RefSeq" id="WP_129654212.1">
    <property type="nucleotide sequence ID" value="NZ_ML142909.1"/>
</dbReference>
<dbReference type="InterPro" id="IPR006860">
    <property type="entry name" value="FecR"/>
</dbReference>
<proteinExistence type="predicted"/>
<dbReference type="EMBL" id="JJMP01000004">
    <property type="protein sequence ID" value="RYC51782.1"/>
    <property type="molecule type" value="Genomic_DNA"/>
</dbReference>
<gene>
    <name evidence="4" type="ORF">DN53_13225</name>
</gene>
<dbReference type="AlphaFoldDB" id="A0A444VM43"/>
<dbReference type="PANTHER" id="PTHR30273">
    <property type="entry name" value="PERIPLASMIC SIGNAL SENSOR AND SIGMA FACTOR ACTIVATOR FECR-RELATED"/>
    <property type="match status" value="1"/>
</dbReference>
<evidence type="ECO:0008006" key="6">
    <source>
        <dbReference type="Google" id="ProtNLM"/>
    </source>
</evidence>
<evidence type="ECO:0000256" key="1">
    <source>
        <dbReference type="SAM" id="Phobius"/>
    </source>
</evidence>
<sequence length="399" mass="45876">MLRDFSKLMELAKKLARTILLRERIEEVDTSEELNQDERDYIMQKLAEPSHWLERSRLKKDVDETHTMEWERLKASTIQDSKLKYLNTVLKIAAVFIGVVGCTYFFLFQNFTNDVGQPLIKQEAITLELENGSVEKLTKSDHKQFRNRQGKIVGLQKAGQLDYTSDSEQPAGLDNTDKPLEYHKLTVPYGKTFQLVLSDGTKVHLNAGTSLKYPVRFVKGKTREVFMEGEAFFDVHKNKEQPFIVNADDLGVKVLGTRFVVSSYPEDAYVNTVLLEGSVGLYKSSQEKNGEEYTMLEPGFMGAWSKERGDISVKEVDTGIYTAWTKGRMVFSHMKFKDIIKKLARCYNVSITNSNAQLGEETFTATFDVKIETMEDILESFKRNYGFDYHMENNQIKIY</sequence>
<dbReference type="Pfam" id="PF16344">
    <property type="entry name" value="FecR_C"/>
    <property type="match status" value="1"/>
</dbReference>
<dbReference type="Gene3D" id="3.55.50.30">
    <property type="match status" value="1"/>
</dbReference>
<evidence type="ECO:0000259" key="3">
    <source>
        <dbReference type="Pfam" id="PF16344"/>
    </source>
</evidence>
<dbReference type="InterPro" id="IPR032508">
    <property type="entry name" value="FecR_C"/>
</dbReference>
<dbReference type="Proteomes" id="UP000290261">
    <property type="component" value="Unassembled WGS sequence"/>
</dbReference>
<dbReference type="Pfam" id="PF04773">
    <property type="entry name" value="FecR"/>
    <property type="match status" value="1"/>
</dbReference>
<feature type="domain" description="Protein FecR C-terminal" evidence="3">
    <location>
        <begin position="328"/>
        <end position="398"/>
    </location>
</feature>
<feature type="transmembrane region" description="Helical" evidence="1">
    <location>
        <begin position="89"/>
        <end position="108"/>
    </location>
</feature>
<evidence type="ECO:0000313" key="4">
    <source>
        <dbReference type="EMBL" id="RYC51782.1"/>
    </source>
</evidence>
<reference evidence="4 5" key="1">
    <citation type="submission" date="2014-04" db="EMBL/GenBank/DDBJ databases">
        <title>Whole genome of Muricauda olearia.</title>
        <authorList>
            <person name="Zhang X.-H."/>
            <person name="Tang K."/>
        </authorList>
    </citation>
    <scope>NUCLEOTIDE SEQUENCE [LARGE SCALE GENOMIC DNA]</scope>
    <source>
        <strain evidence="4 5">Th120</strain>
    </source>
</reference>
<keyword evidence="5" id="KW-1185">Reference proteome</keyword>
<dbReference type="Gene3D" id="2.60.120.1440">
    <property type="match status" value="1"/>
</dbReference>
<keyword evidence="1" id="KW-0472">Membrane</keyword>
<organism evidence="4 5">
    <name type="scientific">Flagellimonas olearia</name>
    <dbReference type="NCBI Taxonomy" id="552546"/>
    <lineage>
        <taxon>Bacteria</taxon>
        <taxon>Pseudomonadati</taxon>
        <taxon>Bacteroidota</taxon>
        <taxon>Flavobacteriia</taxon>
        <taxon>Flavobacteriales</taxon>
        <taxon>Flavobacteriaceae</taxon>
        <taxon>Flagellimonas</taxon>
    </lineage>
</organism>
<keyword evidence="1" id="KW-1133">Transmembrane helix</keyword>
<evidence type="ECO:0000259" key="2">
    <source>
        <dbReference type="Pfam" id="PF04773"/>
    </source>
</evidence>
<evidence type="ECO:0000313" key="5">
    <source>
        <dbReference type="Proteomes" id="UP000290261"/>
    </source>
</evidence>
<dbReference type="PANTHER" id="PTHR30273:SF2">
    <property type="entry name" value="PROTEIN FECR"/>
    <property type="match status" value="1"/>
</dbReference>
<dbReference type="GO" id="GO:0016989">
    <property type="term" value="F:sigma factor antagonist activity"/>
    <property type="evidence" value="ECO:0007669"/>
    <property type="project" value="TreeGrafter"/>
</dbReference>
<dbReference type="InterPro" id="IPR012373">
    <property type="entry name" value="Ferrdict_sens_TM"/>
</dbReference>
<feature type="domain" description="FecR protein" evidence="2">
    <location>
        <begin position="188"/>
        <end position="279"/>
    </location>
</feature>
<accession>A0A444VM43</accession>